<evidence type="ECO:0008006" key="8">
    <source>
        <dbReference type="Google" id="ProtNLM"/>
    </source>
</evidence>
<dbReference type="Pfam" id="PF01544">
    <property type="entry name" value="CorA"/>
    <property type="match status" value="1"/>
</dbReference>
<evidence type="ECO:0000256" key="2">
    <source>
        <dbReference type="ARBA" id="ARBA00022692"/>
    </source>
</evidence>
<evidence type="ECO:0000256" key="1">
    <source>
        <dbReference type="ARBA" id="ARBA00004651"/>
    </source>
</evidence>
<feature type="transmembrane region" description="Helical" evidence="5">
    <location>
        <begin position="432"/>
        <end position="453"/>
    </location>
</feature>
<dbReference type="GO" id="GO:0015095">
    <property type="term" value="F:magnesium ion transmembrane transporter activity"/>
    <property type="evidence" value="ECO:0007669"/>
    <property type="project" value="TreeGrafter"/>
</dbReference>
<comment type="subcellular location">
    <subcellularLocation>
        <location evidence="1">Cell membrane</location>
        <topology evidence="1">Multi-pass membrane protein</topology>
    </subcellularLocation>
</comment>
<dbReference type="Proteomes" id="UP000277580">
    <property type="component" value="Unassembled WGS sequence"/>
</dbReference>
<dbReference type="OrthoDB" id="5428055at2759"/>
<dbReference type="InterPro" id="IPR045863">
    <property type="entry name" value="CorA_TM1_TM2"/>
</dbReference>
<dbReference type="GO" id="GO:0005886">
    <property type="term" value="C:plasma membrane"/>
    <property type="evidence" value="ECO:0007669"/>
    <property type="project" value="UniProtKB-SubCell"/>
</dbReference>
<organism evidence="6 7">
    <name type="scientific">Morchella conica CCBAS932</name>
    <dbReference type="NCBI Taxonomy" id="1392247"/>
    <lineage>
        <taxon>Eukaryota</taxon>
        <taxon>Fungi</taxon>
        <taxon>Dikarya</taxon>
        <taxon>Ascomycota</taxon>
        <taxon>Pezizomycotina</taxon>
        <taxon>Pezizomycetes</taxon>
        <taxon>Pezizales</taxon>
        <taxon>Morchellaceae</taxon>
        <taxon>Morchella</taxon>
    </lineage>
</organism>
<keyword evidence="3 5" id="KW-1133">Transmembrane helix</keyword>
<sequence length="483" mass="55389">MPNPMKTSGFTKVVYTSGASPMEEDKAVIKDYTFEWDGRGGAELVDRQWAVEAAKTAFFDGFGVYDLITCITGKRGPTLRRKDSNEVTQRRKLHTIDSRLDVSANCSNFVCSQDSGGFAGDLYAVFDTFVLDDRVPTISVRRPVGKRMVTLDSYGEGERKDQTKGSERERTEWEETELGVYKTFAEELVASAPSVKDVLRQTKSFWIPYSISEDSRIAKTIVLFTTDVERSWQTFDVSTDDEVKNFVGIQNKQQAFDFVGGQMLFRFLSNEIASKWAEVISACEEHVISLKARVIAETTAELAQKIWEGEVFWKYLDQTIDKQIEVLDMFCSELQAGEGRNSLINLEDEDMRWIRDQFLRLKRQIVQNLVEPTHTNLQMLFTIASLREAQTANAYGASMNRLSWVTFIFLPLTFLTGVFGMNVDTFNNHPSIVWYIVWIIPLLILVFLAWLLIRRFLLVDQNQSKNRAIFQPWRIIRRDGSFA</sequence>
<evidence type="ECO:0000313" key="6">
    <source>
        <dbReference type="EMBL" id="RPB11298.1"/>
    </source>
</evidence>
<reference evidence="6 7" key="1">
    <citation type="journal article" date="2018" name="Nat. Ecol. Evol.">
        <title>Pezizomycetes genomes reveal the molecular basis of ectomycorrhizal truffle lifestyle.</title>
        <authorList>
            <person name="Murat C."/>
            <person name="Payen T."/>
            <person name="Noel B."/>
            <person name="Kuo A."/>
            <person name="Morin E."/>
            <person name="Chen J."/>
            <person name="Kohler A."/>
            <person name="Krizsan K."/>
            <person name="Balestrini R."/>
            <person name="Da Silva C."/>
            <person name="Montanini B."/>
            <person name="Hainaut M."/>
            <person name="Levati E."/>
            <person name="Barry K.W."/>
            <person name="Belfiori B."/>
            <person name="Cichocki N."/>
            <person name="Clum A."/>
            <person name="Dockter R.B."/>
            <person name="Fauchery L."/>
            <person name="Guy J."/>
            <person name="Iotti M."/>
            <person name="Le Tacon F."/>
            <person name="Lindquist E.A."/>
            <person name="Lipzen A."/>
            <person name="Malagnac F."/>
            <person name="Mello A."/>
            <person name="Molinier V."/>
            <person name="Miyauchi S."/>
            <person name="Poulain J."/>
            <person name="Riccioni C."/>
            <person name="Rubini A."/>
            <person name="Sitrit Y."/>
            <person name="Splivallo R."/>
            <person name="Traeger S."/>
            <person name="Wang M."/>
            <person name="Zifcakova L."/>
            <person name="Wipf D."/>
            <person name="Zambonelli A."/>
            <person name="Paolocci F."/>
            <person name="Nowrousian M."/>
            <person name="Ottonello S."/>
            <person name="Baldrian P."/>
            <person name="Spatafora J.W."/>
            <person name="Henrissat B."/>
            <person name="Nagy L.G."/>
            <person name="Aury J.M."/>
            <person name="Wincker P."/>
            <person name="Grigoriev I.V."/>
            <person name="Bonfante P."/>
            <person name="Martin F.M."/>
        </authorList>
    </citation>
    <scope>NUCLEOTIDE SEQUENCE [LARGE SCALE GENOMIC DNA]</scope>
    <source>
        <strain evidence="6 7">CCBAS932</strain>
    </source>
</reference>
<dbReference type="InParanoid" id="A0A3N4KPA4"/>
<dbReference type="GO" id="GO:0050897">
    <property type="term" value="F:cobalt ion binding"/>
    <property type="evidence" value="ECO:0007669"/>
    <property type="project" value="TreeGrafter"/>
</dbReference>
<dbReference type="Gene3D" id="1.20.58.340">
    <property type="entry name" value="Magnesium transport protein CorA, transmembrane region"/>
    <property type="match status" value="1"/>
</dbReference>
<keyword evidence="4 5" id="KW-0472">Membrane</keyword>
<dbReference type="GO" id="GO:0000287">
    <property type="term" value="F:magnesium ion binding"/>
    <property type="evidence" value="ECO:0007669"/>
    <property type="project" value="TreeGrafter"/>
</dbReference>
<evidence type="ECO:0000256" key="4">
    <source>
        <dbReference type="ARBA" id="ARBA00023136"/>
    </source>
</evidence>
<evidence type="ECO:0000256" key="5">
    <source>
        <dbReference type="SAM" id="Phobius"/>
    </source>
</evidence>
<dbReference type="AlphaFoldDB" id="A0A3N4KPA4"/>
<keyword evidence="7" id="KW-1185">Reference proteome</keyword>
<dbReference type="PANTHER" id="PTHR46494:SF1">
    <property type="entry name" value="CORA FAMILY METAL ION TRANSPORTER (EUROFUNG)"/>
    <property type="match status" value="1"/>
</dbReference>
<protein>
    <recommendedName>
        <fullName evidence="8">Cora-domain-containing protein</fullName>
    </recommendedName>
</protein>
<keyword evidence="2 5" id="KW-0812">Transmembrane</keyword>
<feature type="transmembrane region" description="Helical" evidence="5">
    <location>
        <begin position="402"/>
        <end position="420"/>
    </location>
</feature>
<dbReference type="STRING" id="1392247.A0A3N4KPA4"/>
<name>A0A3N4KPA4_9PEZI</name>
<evidence type="ECO:0000256" key="3">
    <source>
        <dbReference type="ARBA" id="ARBA00022989"/>
    </source>
</evidence>
<dbReference type="PANTHER" id="PTHR46494">
    <property type="entry name" value="CORA FAMILY METAL ION TRANSPORTER (EUROFUNG)"/>
    <property type="match status" value="1"/>
</dbReference>
<proteinExistence type="predicted"/>
<gene>
    <name evidence="6" type="ORF">P167DRAFT_546371</name>
</gene>
<dbReference type="EMBL" id="ML119136">
    <property type="protein sequence ID" value="RPB11298.1"/>
    <property type="molecule type" value="Genomic_DNA"/>
</dbReference>
<dbReference type="InterPro" id="IPR002523">
    <property type="entry name" value="MgTranspt_CorA/ZnTranspt_ZntB"/>
</dbReference>
<dbReference type="SUPFAM" id="SSF144083">
    <property type="entry name" value="Magnesium transport protein CorA, transmembrane region"/>
    <property type="match status" value="1"/>
</dbReference>
<evidence type="ECO:0000313" key="7">
    <source>
        <dbReference type="Proteomes" id="UP000277580"/>
    </source>
</evidence>
<dbReference type="GO" id="GO:0015087">
    <property type="term" value="F:cobalt ion transmembrane transporter activity"/>
    <property type="evidence" value="ECO:0007669"/>
    <property type="project" value="TreeGrafter"/>
</dbReference>
<accession>A0A3N4KPA4</accession>